<keyword evidence="2" id="KW-1185">Reference proteome</keyword>
<dbReference type="PANTHER" id="PTHR36558">
    <property type="entry name" value="GLR1098 PROTEIN"/>
    <property type="match status" value="1"/>
</dbReference>
<dbReference type="AlphaFoldDB" id="A0A4U3LBN0"/>
<keyword evidence="1" id="KW-0378">Hydrolase</keyword>
<sequence length="67" mass="7784">MLHRSITSLQEYILIDSESIAVEHYKRNKDNTWLLQEWKERTAILTITTIGLSLPLEELYNGVNLPA</sequence>
<keyword evidence="1" id="KW-0540">Nuclease</keyword>
<dbReference type="EMBL" id="SZQL01000001">
    <property type="protein sequence ID" value="TKK71924.1"/>
    <property type="molecule type" value="Genomic_DNA"/>
</dbReference>
<dbReference type="PANTHER" id="PTHR36558:SF1">
    <property type="entry name" value="RESTRICTION ENDONUCLEASE DOMAIN-CONTAINING PROTEIN-RELATED"/>
    <property type="match status" value="1"/>
</dbReference>
<protein>
    <submittedName>
        <fullName evidence="1">Uma2 family endonuclease</fullName>
    </submittedName>
</protein>
<gene>
    <name evidence="1" type="ORF">FC093_02610</name>
</gene>
<dbReference type="Proteomes" id="UP000305848">
    <property type="component" value="Unassembled WGS sequence"/>
</dbReference>
<dbReference type="OrthoDB" id="668969at2"/>
<reference evidence="1 2" key="1">
    <citation type="submission" date="2019-05" db="EMBL/GenBank/DDBJ databases">
        <title>Panacibacter sp. strain 17mud1-8 Genome sequencing and assembly.</title>
        <authorList>
            <person name="Chhetri G."/>
        </authorList>
    </citation>
    <scope>NUCLEOTIDE SEQUENCE [LARGE SCALE GENOMIC DNA]</scope>
    <source>
        <strain evidence="1 2">17mud1-8</strain>
    </source>
</reference>
<comment type="caution">
    <text evidence="1">The sequence shown here is derived from an EMBL/GenBank/DDBJ whole genome shotgun (WGS) entry which is preliminary data.</text>
</comment>
<name>A0A4U3LBN0_9BACT</name>
<evidence type="ECO:0000313" key="1">
    <source>
        <dbReference type="EMBL" id="TKK71924.1"/>
    </source>
</evidence>
<organism evidence="1 2">
    <name type="scientific">Ilyomonas limi</name>
    <dbReference type="NCBI Taxonomy" id="2575867"/>
    <lineage>
        <taxon>Bacteria</taxon>
        <taxon>Pseudomonadati</taxon>
        <taxon>Bacteroidota</taxon>
        <taxon>Chitinophagia</taxon>
        <taxon>Chitinophagales</taxon>
        <taxon>Chitinophagaceae</taxon>
        <taxon>Ilyomonas</taxon>
    </lineage>
</organism>
<dbReference type="GO" id="GO:0004519">
    <property type="term" value="F:endonuclease activity"/>
    <property type="evidence" value="ECO:0007669"/>
    <property type="project" value="UniProtKB-KW"/>
</dbReference>
<evidence type="ECO:0000313" key="2">
    <source>
        <dbReference type="Proteomes" id="UP000305848"/>
    </source>
</evidence>
<proteinExistence type="predicted"/>
<keyword evidence="1" id="KW-0255">Endonuclease</keyword>
<accession>A0A4U3LBN0</accession>